<dbReference type="PANTHER" id="PTHR24198">
    <property type="entry name" value="ANKYRIN REPEAT AND PROTEIN KINASE DOMAIN-CONTAINING PROTEIN"/>
    <property type="match status" value="1"/>
</dbReference>
<gene>
    <name evidence="4" type="ORF">MEDL_26022</name>
</gene>
<dbReference type="PROSITE" id="PS50088">
    <property type="entry name" value="ANK_REPEAT"/>
    <property type="match status" value="3"/>
</dbReference>
<dbReference type="Proteomes" id="UP000683360">
    <property type="component" value="Unassembled WGS sequence"/>
</dbReference>
<evidence type="ECO:0000313" key="5">
    <source>
        <dbReference type="Proteomes" id="UP000683360"/>
    </source>
</evidence>
<keyword evidence="5" id="KW-1185">Reference proteome</keyword>
<reference evidence="4" key="1">
    <citation type="submission" date="2021-03" db="EMBL/GenBank/DDBJ databases">
        <authorList>
            <person name="Bekaert M."/>
        </authorList>
    </citation>
    <scope>NUCLEOTIDE SEQUENCE</scope>
</reference>
<comment type="caution">
    <text evidence="4">The sequence shown here is derived from an EMBL/GenBank/DDBJ whole genome shotgun (WGS) entry which is preliminary data.</text>
</comment>
<dbReference type="AlphaFoldDB" id="A0A8S3S501"/>
<keyword evidence="2 3" id="KW-0040">ANK repeat</keyword>
<dbReference type="SUPFAM" id="SSF48403">
    <property type="entry name" value="Ankyrin repeat"/>
    <property type="match status" value="1"/>
</dbReference>
<evidence type="ECO:0000256" key="3">
    <source>
        <dbReference type="PROSITE-ProRule" id="PRU00023"/>
    </source>
</evidence>
<dbReference type="InterPro" id="IPR036770">
    <property type="entry name" value="Ankyrin_rpt-contain_sf"/>
</dbReference>
<dbReference type="Gene3D" id="1.25.40.20">
    <property type="entry name" value="Ankyrin repeat-containing domain"/>
    <property type="match status" value="2"/>
</dbReference>
<accession>A0A8S3S501</accession>
<sequence>MDLEDIEVIYRRTAGDQLDVSSDSSHLSTLIKLGDINRIRQLLEKGESPDGSKDQEIPPLHESVYQDNIEVCQLLITYNVDLNQRDKHSCTALNRAVIKRSFPMVKLLVTSGADVNATTLSGFTPAMLACHSNDIDVAEYLINISTTKFDIVDKYGNNILHCLCAYGKEEHLDIILSFIKEFVGRGISINAFNYDGHMLLDFSYIFGETFAKELITIGADVTKYDADGRNYLNRYLDLELNADNYLMAFVKHGFGIIPKNILRHLMNEPDRAGKTAFMRVCADMFNSVDVIQMFCDAGADINAQNHLGESPLHLMSRDKWIPDKDAIFYLLQQGANVNAVDIFGRSQFLK</sequence>
<evidence type="ECO:0000256" key="1">
    <source>
        <dbReference type="ARBA" id="ARBA00022737"/>
    </source>
</evidence>
<dbReference type="SMART" id="SM00248">
    <property type="entry name" value="ANK"/>
    <property type="match status" value="7"/>
</dbReference>
<dbReference type="InterPro" id="IPR002110">
    <property type="entry name" value="Ankyrin_rpt"/>
</dbReference>
<keyword evidence="1" id="KW-0677">Repeat</keyword>
<evidence type="ECO:0000313" key="4">
    <source>
        <dbReference type="EMBL" id="CAG2212031.1"/>
    </source>
</evidence>
<dbReference type="Pfam" id="PF12796">
    <property type="entry name" value="Ank_2"/>
    <property type="match status" value="1"/>
</dbReference>
<evidence type="ECO:0000256" key="2">
    <source>
        <dbReference type="ARBA" id="ARBA00023043"/>
    </source>
</evidence>
<dbReference type="Pfam" id="PF00023">
    <property type="entry name" value="Ank"/>
    <property type="match status" value="3"/>
</dbReference>
<proteinExistence type="predicted"/>
<dbReference type="OrthoDB" id="5947484at2759"/>
<name>A0A8S3S501_MYTED</name>
<feature type="repeat" description="ANK" evidence="3">
    <location>
        <begin position="88"/>
        <end position="120"/>
    </location>
</feature>
<dbReference type="PROSITE" id="PS50297">
    <property type="entry name" value="ANK_REP_REGION"/>
    <property type="match status" value="2"/>
</dbReference>
<protein>
    <submittedName>
        <fullName evidence="4">Uncharacterized protein</fullName>
    </submittedName>
</protein>
<dbReference type="EMBL" id="CAJPWZ010001285">
    <property type="protein sequence ID" value="CAG2212031.1"/>
    <property type="molecule type" value="Genomic_DNA"/>
</dbReference>
<dbReference type="PANTHER" id="PTHR24198:SF165">
    <property type="entry name" value="ANKYRIN REPEAT-CONTAINING PROTEIN-RELATED"/>
    <property type="match status" value="1"/>
</dbReference>
<feature type="repeat" description="ANK" evidence="3">
    <location>
        <begin position="307"/>
        <end position="342"/>
    </location>
</feature>
<feature type="repeat" description="ANK" evidence="3">
    <location>
        <begin position="55"/>
        <end position="87"/>
    </location>
</feature>
<organism evidence="4 5">
    <name type="scientific">Mytilus edulis</name>
    <name type="common">Blue mussel</name>
    <dbReference type="NCBI Taxonomy" id="6550"/>
    <lineage>
        <taxon>Eukaryota</taxon>
        <taxon>Metazoa</taxon>
        <taxon>Spiralia</taxon>
        <taxon>Lophotrochozoa</taxon>
        <taxon>Mollusca</taxon>
        <taxon>Bivalvia</taxon>
        <taxon>Autobranchia</taxon>
        <taxon>Pteriomorphia</taxon>
        <taxon>Mytilida</taxon>
        <taxon>Mytiloidea</taxon>
        <taxon>Mytilidae</taxon>
        <taxon>Mytilinae</taxon>
        <taxon>Mytilus</taxon>
    </lineage>
</organism>